<protein>
    <submittedName>
        <fullName evidence="2">Uncharacterized protein</fullName>
    </submittedName>
</protein>
<comment type="caution">
    <text evidence="2">The sequence shown here is derived from an EMBL/GenBank/DDBJ whole genome shotgun (WGS) entry which is preliminary data.</text>
</comment>
<proteinExistence type="predicted"/>
<keyword evidence="3" id="KW-1185">Reference proteome</keyword>
<reference evidence="2 3" key="1">
    <citation type="submission" date="2018-05" db="EMBL/GenBank/DDBJ databases">
        <title>Draft genome sequence of Streptococcus panodentis CCUG 70867T.</title>
        <authorList>
            <person name="Salva-Serra F."/>
            <person name="Mendez V."/>
            <person name="Jaen-Luchoro D."/>
            <person name="Gonzales-Siles L."/>
            <person name="Karlsson R."/>
            <person name="Engstrom-Jakobsson H."/>
            <person name="Busquets A."/>
            <person name="Gomila M."/>
            <person name="Pineiro-Iglesias B."/>
            <person name="Bennasar-Figueras A."/>
            <person name="Seeger M."/>
            <person name="Moore E."/>
        </authorList>
    </citation>
    <scope>NUCLEOTIDE SEQUENCE [LARGE SCALE GENOMIC DNA]</scope>
    <source>
        <strain evidence="2 3">CCUG 70867</strain>
    </source>
</reference>
<dbReference type="Proteomes" id="UP001519349">
    <property type="component" value="Unassembled WGS sequence"/>
</dbReference>
<name>A0ABS5AVH7_9STRE</name>
<evidence type="ECO:0000313" key="2">
    <source>
        <dbReference type="EMBL" id="MBP2620481.1"/>
    </source>
</evidence>
<organism evidence="2 3">
    <name type="scientific">Streptococcus panodentis</name>
    <dbReference type="NCBI Taxonomy" id="1581472"/>
    <lineage>
        <taxon>Bacteria</taxon>
        <taxon>Bacillati</taxon>
        <taxon>Bacillota</taxon>
        <taxon>Bacilli</taxon>
        <taxon>Lactobacillales</taxon>
        <taxon>Streptococcaceae</taxon>
        <taxon>Streptococcus</taxon>
    </lineage>
</organism>
<sequence length="145" mass="16703">MHSHLNAAELDQLIEQCQNGQVLITDLDPLLVYELELRVNERLAENQEPLMFSFHELAYNGFVPDAHAVWIRDQSYVQLFGFMFFSIGFLLLFFLLFTGAGPFQLKNIASVLSLLVISIFTYVVLLLVSNKPEDELDKKHEENRV</sequence>
<feature type="transmembrane region" description="Helical" evidence="1">
    <location>
        <begin position="108"/>
        <end position="128"/>
    </location>
</feature>
<feature type="transmembrane region" description="Helical" evidence="1">
    <location>
        <begin position="76"/>
        <end position="96"/>
    </location>
</feature>
<gene>
    <name evidence="2" type="ORF">DHL47_03845</name>
</gene>
<dbReference type="RefSeq" id="WP_128836803.1">
    <property type="nucleotide sequence ID" value="NZ_QFAY01000006.1"/>
</dbReference>
<dbReference type="EMBL" id="QFAY01000006">
    <property type="protein sequence ID" value="MBP2620481.1"/>
    <property type="molecule type" value="Genomic_DNA"/>
</dbReference>
<accession>A0ABS5AVH7</accession>
<evidence type="ECO:0000256" key="1">
    <source>
        <dbReference type="SAM" id="Phobius"/>
    </source>
</evidence>
<evidence type="ECO:0000313" key="3">
    <source>
        <dbReference type="Proteomes" id="UP001519349"/>
    </source>
</evidence>
<keyword evidence="1" id="KW-0812">Transmembrane</keyword>
<keyword evidence="1" id="KW-0472">Membrane</keyword>
<keyword evidence="1" id="KW-1133">Transmembrane helix</keyword>